<dbReference type="AlphaFoldDB" id="A0A918URV0"/>
<protein>
    <submittedName>
        <fullName evidence="1">Uncharacterized protein</fullName>
    </submittedName>
</protein>
<sequence>MSRTDSTKPLWVRYAEHNPQPIHDHRFGPCDLPPAPIRDDPGTRCQWEHPAMQLFYGGNCCAGCKRRSHIRERQQWAKADNRRERYAGRREARRFAHGEYTD</sequence>
<name>A0A918URV0_9ACTN</name>
<comment type="caution">
    <text evidence="1">The sequence shown here is derived from an EMBL/GenBank/DDBJ whole genome shotgun (WGS) entry which is preliminary data.</text>
</comment>
<accession>A0A918URV0</accession>
<reference evidence="1" key="1">
    <citation type="journal article" date="2014" name="Int. J. Syst. Evol. Microbiol.">
        <title>Complete genome sequence of Corynebacterium casei LMG S-19264T (=DSM 44701T), isolated from a smear-ripened cheese.</title>
        <authorList>
            <consortium name="US DOE Joint Genome Institute (JGI-PGF)"/>
            <person name="Walter F."/>
            <person name="Albersmeier A."/>
            <person name="Kalinowski J."/>
            <person name="Ruckert C."/>
        </authorList>
    </citation>
    <scope>NUCLEOTIDE SEQUENCE</scope>
    <source>
        <strain evidence="1">JCM 4815</strain>
    </source>
</reference>
<dbReference type="EMBL" id="BMVW01000014">
    <property type="protein sequence ID" value="GGZ29643.1"/>
    <property type="molecule type" value="Genomic_DNA"/>
</dbReference>
<keyword evidence="2" id="KW-1185">Reference proteome</keyword>
<gene>
    <name evidence="1" type="ORF">GCM10010365_57510</name>
</gene>
<evidence type="ECO:0000313" key="1">
    <source>
        <dbReference type="EMBL" id="GGZ29643.1"/>
    </source>
</evidence>
<dbReference type="Proteomes" id="UP000622166">
    <property type="component" value="Unassembled WGS sequence"/>
</dbReference>
<dbReference type="RefSeq" id="WP_189864081.1">
    <property type="nucleotide sequence ID" value="NZ_BMVW01000014.1"/>
</dbReference>
<reference evidence="1" key="2">
    <citation type="submission" date="2020-09" db="EMBL/GenBank/DDBJ databases">
        <authorList>
            <person name="Sun Q."/>
            <person name="Ohkuma M."/>
        </authorList>
    </citation>
    <scope>NUCLEOTIDE SEQUENCE</scope>
    <source>
        <strain evidence="1">JCM 4815</strain>
    </source>
</reference>
<organism evidence="1 2">
    <name type="scientific">Streptomyces poonensis</name>
    <dbReference type="NCBI Taxonomy" id="68255"/>
    <lineage>
        <taxon>Bacteria</taxon>
        <taxon>Bacillati</taxon>
        <taxon>Actinomycetota</taxon>
        <taxon>Actinomycetes</taxon>
        <taxon>Kitasatosporales</taxon>
        <taxon>Streptomycetaceae</taxon>
        <taxon>Streptomyces</taxon>
    </lineage>
</organism>
<proteinExistence type="predicted"/>
<evidence type="ECO:0000313" key="2">
    <source>
        <dbReference type="Proteomes" id="UP000622166"/>
    </source>
</evidence>